<evidence type="ECO:0000256" key="2">
    <source>
        <dbReference type="ARBA" id="ARBA00022723"/>
    </source>
</evidence>
<proteinExistence type="inferred from homology"/>
<gene>
    <name evidence="7" type="ORF">GGD53_004638</name>
</gene>
<name>A0A7W6VR08_9HYPH</name>
<dbReference type="EMBL" id="JACIFV010000019">
    <property type="protein sequence ID" value="MBB4194459.1"/>
    <property type="molecule type" value="Genomic_DNA"/>
</dbReference>
<dbReference type="GO" id="GO:0010436">
    <property type="term" value="F:carotenoid dioxygenase activity"/>
    <property type="evidence" value="ECO:0007669"/>
    <property type="project" value="TreeGrafter"/>
</dbReference>
<dbReference type="InterPro" id="IPR004294">
    <property type="entry name" value="Carotenoid_Oase"/>
</dbReference>
<protein>
    <recommendedName>
        <fullName evidence="6">Dioxygenase</fullName>
        <ecNumber evidence="6">1.13.11.-</ecNumber>
    </recommendedName>
</protein>
<dbReference type="Proteomes" id="UP000524492">
    <property type="component" value="Unassembled WGS sequence"/>
</dbReference>
<accession>A0A7W6VR08</accession>
<dbReference type="GO" id="GO:0046872">
    <property type="term" value="F:metal ion binding"/>
    <property type="evidence" value="ECO:0007669"/>
    <property type="project" value="UniProtKB-KW"/>
</dbReference>
<dbReference type="PANTHER" id="PTHR10543">
    <property type="entry name" value="BETA-CAROTENE DIOXYGENASE"/>
    <property type="match status" value="1"/>
</dbReference>
<evidence type="ECO:0000313" key="7">
    <source>
        <dbReference type="EMBL" id="MBB4194459.1"/>
    </source>
</evidence>
<evidence type="ECO:0000256" key="5">
    <source>
        <dbReference type="PIRSR" id="PIRSR604294-1"/>
    </source>
</evidence>
<feature type="binding site" evidence="5">
    <location>
        <position position="85"/>
    </location>
    <ligand>
        <name>Fe cation</name>
        <dbReference type="ChEBI" id="CHEBI:24875"/>
        <note>catalytic</note>
    </ligand>
</feature>
<evidence type="ECO:0000313" key="8">
    <source>
        <dbReference type="Proteomes" id="UP000524492"/>
    </source>
</evidence>
<dbReference type="EC" id="1.13.11.-" evidence="6"/>
<evidence type="ECO:0000256" key="1">
    <source>
        <dbReference type="ARBA" id="ARBA00006787"/>
    </source>
</evidence>
<comment type="caution">
    <text evidence="7">The sequence shown here is derived from an EMBL/GenBank/DDBJ whole genome shotgun (WGS) entry which is preliminary data.</text>
</comment>
<reference evidence="7 8" key="1">
    <citation type="submission" date="2020-08" db="EMBL/GenBank/DDBJ databases">
        <title>Genomic Encyclopedia of Type Strains, Phase IV (KMG-V): Genome sequencing to study the core and pangenomes of soil and plant-associated prokaryotes.</title>
        <authorList>
            <person name="Whitman W."/>
        </authorList>
    </citation>
    <scope>NUCLEOTIDE SEQUENCE [LARGE SCALE GENOMIC DNA]</scope>
    <source>
        <strain evidence="7 8">SEMIA 4074</strain>
    </source>
</reference>
<evidence type="ECO:0000256" key="3">
    <source>
        <dbReference type="ARBA" id="ARBA00023002"/>
    </source>
</evidence>
<dbReference type="Pfam" id="PF03055">
    <property type="entry name" value="RPE65"/>
    <property type="match status" value="1"/>
</dbReference>
<keyword evidence="4 5" id="KW-0408">Iron</keyword>
<dbReference type="GO" id="GO:0016121">
    <property type="term" value="P:carotene catabolic process"/>
    <property type="evidence" value="ECO:0007669"/>
    <property type="project" value="TreeGrafter"/>
</dbReference>
<sequence>MNILAHVDVTTRKSKILFGDPTTSFQELIFVPKSKDAAEGEGYVIALANLLAEMATDLVVLDAQHLDEGPIATVKLPFRLRMSLHGNWVPAAA</sequence>
<keyword evidence="8" id="KW-1185">Reference proteome</keyword>
<comment type="similarity">
    <text evidence="1 6">Belongs to the carotenoid oxygenase family.</text>
</comment>
<dbReference type="AlphaFoldDB" id="A0A7W6VR08"/>
<keyword evidence="6 7" id="KW-0223">Dioxygenase</keyword>
<dbReference type="RefSeq" id="WP_210303311.1">
    <property type="nucleotide sequence ID" value="NZ_JACIFV010000019.1"/>
</dbReference>
<dbReference type="PANTHER" id="PTHR10543:SF89">
    <property type="entry name" value="CAROTENOID 9,10(9',10')-CLEAVAGE DIOXYGENASE 1"/>
    <property type="match status" value="1"/>
</dbReference>
<keyword evidence="3 6" id="KW-0560">Oxidoreductase</keyword>
<comment type="cofactor">
    <cofactor evidence="5 6">
        <name>Fe(2+)</name>
        <dbReference type="ChEBI" id="CHEBI:29033"/>
    </cofactor>
    <text evidence="5 6">Binds 1 Fe(2+) ion per subunit.</text>
</comment>
<organism evidence="7 8">
    <name type="scientific">Rhizobium aethiopicum</name>
    <dbReference type="NCBI Taxonomy" id="1138170"/>
    <lineage>
        <taxon>Bacteria</taxon>
        <taxon>Pseudomonadati</taxon>
        <taxon>Pseudomonadota</taxon>
        <taxon>Alphaproteobacteria</taxon>
        <taxon>Hyphomicrobiales</taxon>
        <taxon>Rhizobiaceae</taxon>
        <taxon>Rhizobium/Agrobacterium group</taxon>
        <taxon>Rhizobium</taxon>
    </lineage>
</organism>
<evidence type="ECO:0000256" key="4">
    <source>
        <dbReference type="ARBA" id="ARBA00023004"/>
    </source>
</evidence>
<evidence type="ECO:0000256" key="6">
    <source>
        <dbReference type="RuleBase" id="RU364048"/>
    </source>
</evidence>
<keyword evidence="2 5" id="KW-0479">Metal-binding</keyword>